<dbReference type="RefSeq" id="WP_269032857.1">
    <property type="nucleotide sequence ID" value="NZ_CP114040.1"/>
</dbReference>
<dbReference type="EMBL" id="CP114040">
    <property type="protein sequence ID" value="WAS90530.1"/>
    <property type="molecule type" value="Genomic_DNA"/>
</dbReference>
<evidence type="ECO:0000256" key="1">
    <source>
        <dbReference type="SAM" id="MobiDB-lite"/>
    </source>
</evidence>
<accession>A0ABY7GUF6</accession>
<protein>
    <submittedName>
        <fullName evidence="2">Uncharacterized protein</fullName>
    </submittedName>
</protein>
<evidence type="ECO:0000313" key="2">
    <source>
        <dbReference type="EMBL" id="WAS90530.1"/>
    </source>
</evidence>
<proteinExistence type="predicted"/>
<name>A0ABY7GUF6_9BACT</name>
<gene>
    <name evidence="2" type="ORF">O0S08_30450</name>
</gene>
<feature type="compositionally biased region" description="Basic and acidic residues" evidence="1">
    <location>
        <begin position="169"/>
        <end position="182"/>
    </location>
</feature>
<evidence type="ECO:0000313" key="3">
    <source>
        <dbReference type="Proteomes" id="UP001164459"/>
    </source>
</evidence>
<organism evidence="2 3">
    <name type="scientific">Nannocystis punicea</name>
    <dbReference type="NCBI Taxonomy" id="2995304"/>
    <lineage>
        <taxon>Bacteria</taxon>
        <taxon>Pseudomonadati</taxon>
        <taxon>Myxococcota</taxon>
        <taxon>Polyangia</taxon>
        <taxon>Nannocystales</taxon>
        <taxon>Nannocystaceae</taxon>
        <taxon>Nannocystis</taxon>
    </lineage>
</organism>
<dbReference type="Proteomes" id="UP001164459">
    <property type="component" value="Chromosome"/>
</dbReference>
<keyword evidence="3" id="KW-1185">Reference proteome</keyword>
<reference evidence="2" key="1">
    <citation type="submission" date="2022-11" db="EMBL/GenBank/DDBJ databases">
        <title>Minimal conservation of predation-associated metabolite biosynthetic gene clusters underscores biosynthetic potential of Myxococcota including descriptions for ten novel species: Archangium lansinium sp. nov., Myxococcus landrumus sp. nov., Nannocystis bai.</title>
        <authorList>
            <person name="Ahearne A."/>
            <person name="Stevens C."/>
            <person name="Dowd S."/>
        </authorList>
    </citation>
    <scope>NUCLEOTIDE SEQUENCE</scope>
    <source>
        <strain evidence="2">Fl3</strain>
    </source>
</reference>
<sequence>MNRMSRIENETRSSGGRADPFRILRLYSIEKKDPKRPGPARKTLQLTLEQLPPELAPLVREQIEGQLRPQQVLEIDGMIVARGGEVGTDDVEAPVELRGDLGEAYSFAHRMLWEVYERETAAIDRLTERSTEMFNRTQGMTTQLLRAIQETLELQAALRAIFEGETLKKEQRAPGGDAAKDATDEESAFSTKNIKDWVQGLGTVRDLVAELAKITKDFKASQAAGAGNPGSGP</sequence>
<feature type="region of interest" description="Disordered" evidence="1">
    <location>
        <begin position="169"/>
        <end position="189"/>
    </location>
</feature>